<evidence type="ECO:0000256" key="7">
    <source>
        <dbReference type="ARBA" id="ARBA00022801"/>
    </source>
</evidence>
<feature type="binding site" evidence="10">
    <location>
        <position position="65"/>
    </location>
    <ligand>
        <name>Zn(2+)</name>
        <dbReference type="ChEBI" id="CHEBI:29105"/>
        <label>1</label>
        <note>catalytic</note>
    </ligand>
</feature>
<feature type="binding site" evidence="10">
    <location>
        <position position="269"/>
    </location>
    <ligand>
        <name>Zn(2+)</name>
        <dbReference type="ChEBI" id="CHEBI:29105"/>
        <label>2</label>
        <note>catalytic</note>
    </ligand>
</feature>
<name>A0A024P675_9BACI</name>
<dbReference type="InterPro" id="IPR001279">
    <property type="entry name" value="Metallo-B-lactamas"/>
</dbReference>
<dbReference type="Gene3D" id="3.60.15.10">
    <property type="entry name" value="Ribonuclease Z/Hydroxyacylglutathione hydrolase-like"/>
    <property type="match status" value="1"/>
</dbReference>
<dbReference type="NCBIfam" id="NF000801">
    <property type="entry name" value="PRK00055.1-3"/>
    <property type="match status" value="1"/>
</dbReference>
<feature type="domain" description="Metallo-beta-lactamase" evidence="11">
    <location>
        <begin position="18"/>
        <end position="195"/>
    </location>
</feature>
<dbReference type="Proteomes" id="UP000028868">
    <property type="component" value="Unassembled WGS sequence"/>
</dbReference>
<reference evidence="13" key="1">
    <citation type="submission" date="2014-03" db="EMBL/GenBank/DDBJ databases">
        <authorList>
            <person name="Urmite Genomes U."/>
        </authorList>
    </citation>
    <scope>NUCLEOTIDE SEQUENCE [LARGE SCALE GENOMIC DNA]</scope>
    <source>
        <strain evidence="13">HD-03</strain>
    </source>
</reference>
<keyword evidence="6 10" id="KW-0255">Endonuclease</keyword>
<evidence type="ECO:0000313" key="12">
    <source>
        <dbReference type="EMBL" id="CDQ24263.1"/>
    </source>
</evidence>
<accession>A0A024P675</accession>
<comment type="cofactor">
    <cofactor evidence="10">
        <name>Zn(2+)</name>
        <dbReference type="ChEBI" id="CHEBI:29105"/>
    </cofactor>
    <text evidence="10">Binds 2 Zn(2+) ions.</text>
</comment>
<keyword evidence="13" id="KW-1185">Reference proteome</keyword>
<feature type="binding site" evidence="10">
    <location>
        <position position="211"/>
    </location>
    <ligand>
        <name>Zn(2+)</name>
        <dbReference type="ChEBI" id="CHEBI:29105"/>
        <label>2</label>
        <note>catalytic</note>
    </ligand>
</feature>
<evidence type="ECO:0000256" key="2">
    <source>
        <dbReference type="ARBA" id="ARBA00012477"/>
    </source>
</evidence>
<dbReference type="SUPFAM" id="SSF56281">
    <property type="entry name" value="Metallo-hydrolase/oxidoreductase"/>
    <property type="match status" value="1"/>
</dbReference>
<dbReference type="NCBIfam" id="TIGR02651">
    <property type="entry name" value="RNase_Z"/>
    <property type="match status" value="1"/>
</dbReference>
<dbReference type="PANTHER" id="PTHR46018:SF2">
    <property type="entry name" value="ZINC PHOSPHODIESTERASE ELAC PROTEIN 1"/>
    <property type="match status" value="1"/>
</dbReference>
<evidence type="ECO:0000256" key="3">
    <source>
        <dbReference type="ARBA" id="ARBA00022694"/>
    </source>
</evidence>
<dbReference type="FunFam" id="3.60.15.10:FF:000002">
    <property type="entry name" value="Ribonuclease Z"/>
    <property type="match status" value="1"/>
</dbReference>
<dbReference type="AlphaFoldDB" id="A0A024P675"/>
<sequence>MELFFLGTGSGVPSKERNVSSLVLRLLEERGTTWVFDCGEGTQQQILNTNIRPRRIEAIFITHLHGDHIYGLPGLLSSRSFQGGESPVTVYGPRGLKEYIDISLQLSGTNLRYPLYVEEVQEGELFEDEQFVVEAVKLEHGLESYGYILKEKDKLGELQPEKLKELGIQPGPLYQTIKSQPQTKLEDGRIIHRNDVLGPPKRGRKIAIFGDTRYLPELVNFLEGADLLVHEATFAGGEEDMARDYYHSTVKQAATLAKKAGVGELILNHLSSRYQGDAVEQLSEEAKNIFPNTIIAYDFYRHQVKRS</sequence>
<protein>
    <recommendedName>
        <fullName evidence="2 10">Ribonuclease Z</fullName>
        <shortName evidence="10">RNase Z</shortName>
        <ecNumber evidence="2 10">3.1.26.11</ecNumber>
    </recommendedName>
    <alternativeName>
        <fullName evidence="10">tRNA 3 endonuclease</fullName>
    </alternativeName>
    <alternativeName>
        <fullName evidence="10">tRNase Z</fullName>
    </alternativeName>
</protein>
<reference evidence="12 13" key="2">
    <citation type="submission" date="2014-05" db="EMBL/GenBank/DDBJ databases">
        <title>Draft genome sequence of Halobacillus karajensis HK-03.</title>
        <authorList>
            <person name="Khelaifia S."/>
            <person name="Croce O."/>
            <person name="Lagier J.C."/>
            <person name="Raoult D."/>
        </authorList>
    </citation>
    <scope>NUCLEOTIDE SEQUENCE [LARGE SCALE GENOMIC DNA]</scope>
    <source>
        <strain evidence="12 13">HD-03</strain>
    </source>
</reference>
<dbReference type="Pfam" id="PF12706">
    <property type="entry name" value="Lactamase_B_2"/>
    <property type="match status" value="1"/>
</dbReference>
<comment type="function">
    <text evidence="9 10">Zinc phosphodiesterase, which displays some tRNA 3'-processing endonuclease activity. Probably involved in tRNA maturation, by removing a 3'-trailer from precursor tRNA.</text>
</comment>
<dbReference type="InterPro" id="IPR013471">
    <property type="entry name" value="RNase_Z/BN"/>
</dbReference>
<dbReference type="InterPro" id="IPR036866">
    <property type="entry name" value="RibonucZ/Hydroxyglut_hydro"/>
</dbReference>
<dbReference type="GO" id="GO:0042802">
    <property type="term" value="F:identical protein binding"/>
    <property type="evidence" value="ECO:0007669"/>
    <property type="project" value="UniProtKB-ARBA"/>
</dbReference>
<keyword evidence="8 10" id="KW-0862">Zinc</keyword>
<organism evidence="12 13">
    <name type="scientific">Halobacillus karajensis</name>
    <dbReference type="NCBI Taxonomy" id="195088"/>
    <lineage>
        <taxon>Bacteria</taxon>
        <taxon>Bacillati</taxon>
        <taxon>Bacillota</taxon>
        <taxon>Bacilli</taxon>
        <taxon>Bacillales</taxon>
        <taxon>Bacillaceae</taxon>
        <taxon>Halobacillus</taxon>
    </lineage>
</organism>
<feature type="binding site" evidence="10">
    <location>
        <position position="140"/>
    </location>
    <ligand>
        <name>Zn(2+)</name>
        <dbReference type="ChEBI" id="CHEBI:29105"/>
        <label>1</label>
        <note>catalytic</note>
    </ligand>
</feature>
<evidence type="ECO:0000313" key="13">
    <source>
        <dbReference type="Proteomes" id="UP000028868"/>
    </source>
</evidence>
<gene>
    <name evidence="10 12" type="primary">rnz</name>
    <name evidence="12" type="ORF">BN983_02535</name>
</gene>
<comment type="subunit">
    <text evidence="1 10">Homodimer.</text>
</comment>
<dbReference type="PANTHER" id="PTHR46018">
    <property type="entry name" value="ZINC PHOSPHODIESTERASE ELAC PROTEIN 1"/>
    <property type="match status" value="1"/>
</dbReference>
<dbReference type="HAMAP" id="MF_01818">
    <property type="entry name" value="RNase_Z_BN"/>
    <property type="match status" value="1"/>
</dbReference>
<keyword evidence="7 10" id="KW-0378">Hydrolase</keyword>
<evidence type="ECO:0000256" key="9">
    <source>
        <dbReference type="ARBA" id="ARBA00057812"/>
    </source>
</evidence>
<dbReference type="GO" id="GO:0008270">
    <property type="term" value="F:zinc ion binding"/>
    <property type="evidence" value="ECO:0007669"/>
    <property type="project" value="UniProtKB-UniRule"/>
</dbReference>
<keyword evidence="5 10" id="KW-0479">Metal-binding</keyword>
<dbReference type="RefSeq" id="WP_035508979.1">
    <property type="nucleotide sequence ID" value="NZ_CCDH010000001.1"/>
</dbReference>
<dbReference type="EMBL" id="CCDI010000003">
    <property type="protein sequence ID" value="CDQ24263.1"/>
    <property type="molecule type" value="Genomic_DNA"/>
</dbReference>
<feature type="binding site" evidence="10">
    <location>
        <position position="67"/>
    </location>
    <ligand>
        <name>Zn(2+)</name>
        <dbReference type="ChEBI" id="CHEBI:29105"/>
        <label>2</label>
        <note>catalytic</note>
    </ligand>
</feature>
<dbReference type="SMART" id="SM00849">
    <property type="entry name" value="Lactamase_B"/>
    <property type="match status" value="1"/>
</dbReference>
<dbReference type="Pfam" id="PF23023">
    <property type="entry name" value="Anti-Pycsar_Apyc1"/>
    <property type="match status" value="1"/>
</dbReference>
<comment type="similarity">
    <text evidence="10">Belongs to the RNase Z family.</text>
</comment>
<comment type="catalytic activity">
    <reaction evidence="10">
        <text>Endonucleolytic cleavage of RNA, removing extra 3' nucleotides from tRNA precursor, generating 3' termini of tRNAs. A 3'-hydroxy group is left at the tRNA terminus and a 5'-phosphoryl group is left at the trailer molecule.</text>
        <dbReference type="EC" id="3.1.26.11"/>
    </reaction>
</comment>
<evidence type="ECO:0000256" key="4">
    <source>
        <dbReference type="ARBA" id="ARBA00022722"/>
    </source>
</evidence>
<evidence type="ECO:0000256" key="6">
    <source>
        <dbReference type="ARBA" id="ARBA00022759"/>
    </source>
</evidence>
<feature type="binding site" evidence="10">
    <location>
        <position position="68"/>
    </location>
    <ligand>
        <name>Zn(2+)</name>
        <dbReference type="ChEBI" id="CHEBI:29105"/>
        <label>2</label>
        <note>catalytic</note>
    </ligand>
</feature>
<evidence type="ECO:0000259" key="11">
    <source>
        <dbReference type="SMART" id="SM00849"/>
    </source>
</evidence>
<evidence type="ECO:0000256" key="10">
    <source>
        <dbReference type="HAMAP-Rule" id="MF_01818"/>
    </source>
</evidence>
<dbReference type="GO" id="GO:0042781">
    <property type="term" value="F:3'-tRNA processing endoribonuclease activity"/>
    <property type="evidence" value="ECO:0007669"/>
    <property type="project" value="UniProtKB-UniRule"/>
</dbReference>
<comment type="caution">
    <text evidence="12">The sequence shown here is derived from an EMBL/GenBank/DDBJ whole genome shotgun (WGS) entry which is preliminary data.</text>
</comment>
<keyword evidence="3 10" id="KW-0819">tRNA processing</keyword>
<dbReference type="CDD" id="cd07717">
    <property type="entry name" value="RNaseZ_ZiPD-like_MBL-fold"/>
    <property type="match status" value="1"/>
</dbReference>
<feature type="active site" description="Proton acceptor" evidence="10">
    <location>
        <position position="67"/>
    </location>
</feature>
<keyword evidence="4 10" id="KW-0540">Nuclease</keyword>
<evidence type="ECO:0000256" key="5">
    <source>
        <dbReference type="ARBA" id="ARBA00022723"/>
    </source>
</evidence>
<dbReference type="EC" id="3.1.26.11" evidence="2 10"/>
<evidence type="ECO:0000256" key="1">
    <source>
        <dbReference type="ARBA" id="ARBA00011738"/>
    </source>
</evidence>
<proteinExistence type="inferred from homology"/>
<feature type="binding site" evidence="10">
    <location>
        <position position="63"/>
    </location>
    <ligand>
        <name>Zn(2+)</name>
        <dbReference type="ChEBI" id="CHEBI:29105"/>
        <label>1</label>
        <note>catalytic</note>
    </ligand>
</feature>
<evidence type="ECO:0000256" key="8">
    <source>
        <dbReference type="ARBA" id="ARBA00022833"/>
    </source>
</evidence>
<feature type="binding site" evidence="10">
    <location>
        <position position="211"/>
    </location>
    <ligand>
        <name>Zn(2+)</name>
        <dbReference type="ChEBI" id="CHEBI:29105"/>
        <label>1</label>
        <note>catalytic</note>
    </ligand>
</feature>